<gene>
    <name evidence="1" type="ORF">FH603_2895</name>
</gene>
<dbReference type="RefSeq" id="WP_186738159.1">
    <property type="nucleotide sequence ID" value="NZ_VFIA01000015.1"/>
</dbReference>
<name>A0ABR6W724_9BACT</name>
<evidence type="ECO:0000313" key="2">
    <source>
        <dbReference type="Proteomes" id="UP000700732"/>
    </source>
</evidence>
<sequence length="103" mass="11868">MFAHRPAQRSVDEPDALLTAARARPLKLNAEMQPRLEQKVVVPPLLQAGKRLRYVRVDEPVRYGYRGLDEELLSHLRCLLSEIRHGSRRVRSKHDVVDQAHLA</sequence>
<protein>
    <submittedName>
        <fullName evidence="1">Uncharacterized protein</fullName>
    </submittedName>
</protein>
<keyword evidence="2" id="KW-1185">Reference proteome</keyword>
<accession>A0ABR6W724</accession>
<dbReference type="Proteomes" id="UP000700732">
    <property type="component" value="Unassembled WGS sequence"/>
</dbReference>
<organism evidence="1 2">
    <name type="scientific">Spirosoma utsteinense</name>
    <dbReference type="NCBI Taxonomy" id="2585773"/>
    <lineage>
        <taxon>Bacteria</taxon>
        <taxon>Pseudomonadati</taxon>
        <taxon>Bacteroidota</taxon>
        <taxon>Cytophagia</taxon>
        <taxon>Cytophagales</taxon>
        <taxon>Cytophagaceae</taxon>
        <taxon>Spirosoma</taxon>
    </lineage>
</organism>
<comment type="caution">
    <text evidence="1">The sequence shown here is derived from an EMBL/GenBank/DDBJ whole genome shotgun (WGS) entry which is preliminary data.</text>
</comment>
<dbReference type="EMBL" id="VFIA01000015">
    <property type="protein sequence ID" value="MBC3792383.1"/>
    <property type="molecule type" value="Genomic_DNA"/>
</dbReference>
<evidence type="ECO:0000313" key="1">
    <source>
        <dbReference type="EMBL" id="MBC3792383.1"/>
    </source>
</evidence>
<reference evidence="1 2" key="1">
    <citation type="submission" date="2019-06" db="EMBL/GenBank/DDBJ databases">
        <title>Spirosoma utsteinense sp. nov. isolated from Antarctic ice-free soils.</title>
        <authorList>
            <person name="Tahon G."/>
        </authorList>
    </citation>
    <scope>NUCLEOTIDE SEQUENCE [LARGE SCALE GENOMIC DNA]</scope>
    <source>
        <strain evidence="1 2">LMG 31447</strain>
    </source>
</reference>
<proteinExistence type="predicted"/>